<evidence type="ECO:0000256" key="2">
    <source>
        <dbReference type="ARBA" id="ARBA00005528"/>
    </source>
</evidence>
<evidence type="ECO:0000256" key="9">
    <source>
        <dbReference type="ARBA" id="ARBA00022691"/>
    </source>
</evidence>
<keyword evidence="8 12" id="KW-0808">Transferase</keyword>
<evidence type="ECO:0000313" key="15">
    <source>
        <dbReference type="EMBL" id="RAI82389.1"/>
    </source>
</evidence>
<keyword evidence="16" id="KW-1185">Reference proteome</keyword>
<dbReference type="Pfam" id="PF04452">
    <property type="entry name" value="Methyltrans_RNA"/>
    <property type="match status" value="1"/>
</dbReference>
<evidence type="ECO:0000256" key="10">
    <source>
        <dbReference type="ARBA" id="ARBA00025699"/>
    </source>
</evidence>
<evidence type="ECO:0000256" key="4">
    <source>
        <dbReference type="ARBA" id="ARBA00013673"/>
    </source>
</evidence>
<evidence type="ECO:0000256" key="5">
    <source>
        <dbReference type="ARBA" id="ARBA00022490"/>
    </source>
</evidence>
<feature type="domain" description="Ribosomal RNA small subunit methyltransferase E PUA-like" evidence="14">
    <location>
        <begin position="19"/>
        <end position="56"/>
    </location>
</feature>
<dbReference type="InterPro" id="IPR046887">
    <property type="entry name" value="RsmE_PUA-like"/>
</dbReference>
<keyword evidence="6 12" id="KW-0698">rRNA processing</keyword>
<dbReference type="Proteomes" id="UP000229523">
    <property type="component" value="Unassembled WGS sequence"/>
</dbReference>
<dbReference type="NCBIfam" id="TIGR00046">
    <property type="entry name" value="RsmE family RNA methyltransferase"/>
    <property type="match status" value="1"/>
</dbReference>
<dbReference type="RefSeq" id="WP_099578510.1">
    <property type="nucleotide sequence ID" value="NZ_MJBI02000001.1"/>
</dbReference>
<dbReference type="CDD" id="cd18084">
    <property type="entry name" value="RsmE-like"/>
    <property type="match status" value="1"/>
</dbReference>
<dbReference type="PANTHER" id="PTHR30027">
    <property type="entry name" value="RIBOSOMAL RNA SMALL SUBUNIT METHYLTRANSFERASE E"/>
    <property type="match status" value="1"/>
</dbReference>
<dbReference type="InterPro" id="IPR046886">
    <property type="entry name" value="RsmE_MTase_dom"/>
</dbReference>
<dbReference type="SUPFAM" id="SSF88697">
    <property type="entry name" value="PUA domain-like"/>
    <property type="match status" value="1"/>
</dbReference>
<sequence>MQRYFLNTEAENNKNYAIIDKDDVHHIKNVMRQTVGNKIIINFINASFISEITAIDNQITVITREQLELCTELPVQVTIASGLLKNDKYEWMIQKATELGAYRFLPFISDHSVIKLDEKKMAKKVERFQKIIKEAAEQSYRQMIPEIKVVKNSTALTALLDDYDVVLVAYEETAKNGETSTLNQTLKRLESGTKVIVIFGPEGGLSETEIKQFNAPTIGLGPRILRAETAPLYLLSAMSYHIELS</sequence>
<dbReference type="GO" id="GO:0070042">
    <property type="term" value="F:rRNA (uridine-N3-)-methyltransferase activity"/>
    <property type="evidence" value="ECO:0007669"/>
    <property type="project" value="TreeGrafter"/>
</dbReference>
<evidence type="ECO:0000259" key="14">
    <source>
        <dbReference type="Pfam" id="PF20260"/>
    </source>
</evidence>
<dbReference type="PIRSF" id="PIRSF015601">
    <property type="entry name" value="MTase_slr0722"/>
    <property type="match status" value="1"/>
</dbReference>
<dbReference type="NCBIfam" id="NF008691">
    <property type="entry name" value="PRK11713.1-4"/>
    <property type="match status" value="1"/>
</dbReference>
<dbReference type="GO" id="GO:0005737">
    <property type="term" value="C:cytoplasm"/>
    <property type="evidence" value="ECO:0007669"/>
    <property type="project" value="UniProtKB-SubCell"/>
</dbReference>
<evidence type="ECO:0000256" key="11">
    <source>
        <dbReference type="ARBA" id="ARBA00047944"/>
    </source>
</evidence>
<dbReference type="PANTHER" id="PTHR30027:SF3">
    <property type="entry name" value="16S RRNA (URACIL(1498)-N(3))-METHYLTRANSFERASE"/>
    <property type="match status" value="1"/>
</dbReference>
<feature type="domain" description="Ribosomal RNA small subunit methyltransferase E methyltransferase" evidence="13">
    <location>
        <begin position="72"/>
        <end position="239"/>
    </location>
</feature>
<evidence type="ECO:0000256" key="8">
    <source>
        <dbReference type="ARBA" id="ARBA00022679"/>
    </source>
</evidence>
<evidence type="ECO:0000256" key="7">
    <source>
        <dbReference type="ARBA" id="ARBA00022603"/>
    </source>
</evidence>
<comment type="catalytic activity">
    <reaction evidence="11 12">
        <text>uridine(1498) in 16S rRNA + S-adenosyl-L-methionine = N(3)-methyluridine(1498) in 16S rRNA + S-adenosyl-L-homocysteine + H(+)</text>
        <dbReference type="Rhea" id="RHEA:42920"/>
        <dbReference type="Rhea" id="RHEA-COMP:10283"/>
        <dbReference type="Rhea" id="RHEA-COMP:10284"/>
        <dbReference type="ChEBI" id="CHEBI:15378"/>
        <dbReference type="ChEBI" id="CHEBI:57856"/>
        <dbReference type="ChEBI" id="CHEBI:59789"/>
        <dbReference type="ChEBI" id="CHEBI:65315"/>
        <dbReference type="ChEBI" id="CHEBI:74502"/>
        <dbReference type="EC" id="2.1.1.193"/>
    </reaction>
</comment>
<evidence type="ECO:0000259" key="13">
    <source>
        <dbReference type="Pfam" id="PF04452"/>
    </source>
</evidence>
<dbReference type="AlphaFoldDB" id="A0A2G5NTA2"/>
<keyword evidence="7 12" id="KW-0489">Methyltransferase</keyword>
<dbReference type="GO" id="GO:0070475">
    <property type="term" value="P:rRNA base methylation"/>
    <property type="evidence" value="ECO:0007669"/>
    <property type="project" value="TreeGrafter"/>
</dbReference>
<dbReference type="Gene3D" id="2.40.240.20">
    <property type="entry name" value="Hypothetical PUA domain-like, domain 1"/>
    <property type="match status" value="1"/>
</dbReference>
<keyword evidence="5 12" id="KW-0963">Cytoplasm</keyword>
<comment type="similarity">
    <text evidence="2 12">Belongs to the RNA methyltransferase RsmE family.</text>
</comment>
<organism evidence="15 16">
    <name type="scientific">Macrococcoides goetzii</name>
    <dbReference type="NCBI Taxonomy" id="1891097"/>
    <lineage>
        <taxon>Bacteria</taxon>
        <taxon>Bacillati</taxon>
        <taxon>Bacillota</taxon>
        <taxon>Bacilli</taxon>
        <taxon>Bacillales</taxon>
        <taxon>Staphylococcaceae</taxon>
        <taxon>Macrococcoides</taxon>
    </lineage>
</organism>
<evidence type="ECO:0000256" key="6">
    <source>
        <dbReference type="ARBA" id="ARBA00022552"/>
    </source>
</evidence>
<dbReference type="InterPro" id="IPR029026">
    <property type="entry name" value="tRNA_m1G_MTases_N"/>
</dbReference>
<name>A0A2G5NTA2_9STAP</name>
<reference evidence="15 16" key="1">
    <citation type="journal article" date="2018" name="Front. Microbiol.">
        <title>Description and Comparative Genomics of Macrococcus caseolyticus subsp. hominis subsp. nov., Macrococcus goetzii sp. nov., Macrococcus epidermidis sp. nov., and Macrococcus bohemicus sp. nov., Novel Macrococci From Human Clinical Material With Virulence Potential and Suspected Uptake of Foreign DNA by Natural Transformation.</title>
        <authorList>
            <person name="Maslanova I."/>
            <person name="Wertheimer Z."/>
            <person name="Sedlacek I."/>
            <person name="Svec P."/>
            <person name="Indrakova A."/>
            <person name="Kovarovic V."/>
            <person name="Schumann P."/>
            <person name="Sproer C."/>
            <person name="Kralova S."/>
            <person name="Sedo O."/>
            <person name="Kristofova L."/>
            <person name="Vrbovska V."/>
            <person name="Fuzik T."/>
            <person name="Petras P."/>
            <person name="Zdrahal Z."/>
            <person name="Ruzickova V."/>
            <person name="Doskar J."/>
            <person name="Pantucek R."/>
        </authorList>
    </citation>
    <scope>NUCLEOTIDE SEQUENCE [LARGE SCALE GENOMIC DNA]</scope>
    <source>
        <strain evidence="15 16">CCM 4927</strain>
    </source>
</reference>
<dbReference type="Gene3D" id="3.40.1280.10">
    <property type="match status" value="1"/>
</dbReference>
<protein>
    <recommendedName>
        <fullName evidence="4 12">Ribosomal RNA small subunit methyltransferase E</fullName>
        <ecNumber evidence="3 12">2.1.1.193</ecNumber>
    </recommendedName>
</protein>
<comment type="function">
    <text evidence="10 12">Specifically methylates the N3 position of the uracil ring of uridine 1498 (m3U1498) in 16S rRNA. Acts on the fully assembled 30S ribosomal subunit.</text>
</comment>
<comment type="subcellular location">
    <subcellularLocation>
        <location evidence="1 12">Cytoplasm</location>
    </subcellularLocation>
</comment>
<comment type="caution">
    <text evidence="15">The sequence shown here is derived from an EMBL/GenBank/DDBJ whole genome shotgun (WGS) entry which is preliminary data.</text>
</comment>
<dbReference type="EC" id="2.1.1.193" evidence="3 12"/>
<dbReference type="InterPro" id="IPR006700">
    <property type="entry name" value="RsmE"/>
</dbReference>
<evidence type="ECO:0000256" key="1">
    <source>
        <dbReference type="ARBA" id="ARBA00004496"/>
    </source>
</evidence>
<gene>
    <name evidence="15" type="ORF">BFS35_001515</name>
</gene>
<dbReference type="Pfam" id="PF20260">
    <property type="entry name" value="PUA_4"/>
    <property type="match status" value="1"/>
</dbReference>
<dbReference type="SUPFAM" id="SSF75217">
    <property type="entry name" value="alpha/beta knot"/>
    <property type="match status" value="1"/>
</dbReference>
<dbReference type="InterPro" id="IPR015947">
    <property type="entry name" value="PUA-like_sf"/>
</dbReference>
<dbReference type="InterPro" id="IPR029028">
    <property type="entry name" value="Alpha/beta_knot_MTases"/>
</dbReference>
<keyword evidence="9 12" id="KW-0949">S-adenosyl-L-methionine</keyword>
<evidence type="ECO:0000256" key="3">
    <source>
        <dbReference type="ARBA" id="ARBA00012328"/>
    </source>
</evidence>
<accession>A0A2G5NTA2</accession>
<evidence type="ECO:0000256" key="12">
    <source>
        <dbReference type="PIRNR" id="PIRNR015601"/>
    </source>
</evidence>
<dbReference type="EMBL" id="MJBI02000001">
    <property type="protein sequence ID" value="RAI82389.1"/>
    <property type="molecule type" value="Genomic_DNA"/>
</dbReference>
<evidence type="ECO:0000313" key="16">
    <source>
        <dbReference type="Proteomes" id="UP000229523"/>
    </source>
</evidence>
<proteinExistence type="inferred from homology"/>